<name>A0A4P2R637_SORCE</name>
<dbReference type="AlphaFoldDB" id="A0A4P2R637"/>
<dbReference type="EMBL" id="CP012672">
    <property type="protein sequence ID" value="AUX38286.1"/>
    <property type="molecule type" value="Genomic_DNA"/>
</dbReference>
<gene>
    <name evidence="1" type="ORF">SOCE836_105270</name>
</gene>
<dbReference type="Proteomes" id="UP000295497">
    <property type="component" value="Chromosome"/>
</dbReference>
<dbReference type="RefSeq" id="WP_129580759.1">
    <property type="nucleotide sequence ID" value="NZ_CP012672.1"/>
</dbReference>
<reference evidence="1 2" key="1">
    <citation type="submission" date="2015-09" db="EMBL/GenBank/DDBJ databases">
        <title>Sorangium comparison.</title>
        <authorList>
            <person name="Zaburannyi N."/>
            <person name="Bunk B."/>
            <person name="Overmann J."/>
            <person name="Mueller R."/>
        </authorList>
    </citation>
    <scope>NUCLEOTIDE SEQUENCE [LARGE SCALE GENOMIC DNA]</scope>
    <source>
        <strain evidence="1 2">So ce836</strain>
    </source>
</reference>
<proteinExistence type="predicted"/>
<sequence length="60" mass="6344">MNDTISHLAANDNLDLGPIRPGSSTISEAIVRRPQNWVKNSQVTLGIQVVVPLSPAPPSA</sequence>
<protein>
    <submittedName>
        <fullName evidence="1">Uncharacterized protein</fullName>
    </submittedName>
</protein>
<evidence type="ECO:0000313" key="1">
    <source>
        <dbReference type="EMBL" id="AUX38286.1"/>
    </source>
</evidence>
<organism evidence="1 2">
    <name type="scientific">Sorangium cellulosum</name>
    <name type="common">Polyangium cellulosum</name>
    <dbReference type="NCBI Taxonomy" id="56"/>
    <lineage>
        <taxon>Bacteria</taxon>
        <taxon>Pseudomonadati</taxon>
        <taxon>Myxococcota</taxon>
        <taxon>Polyangia</taxon>
        <taxon>Polyangiales</taxon>
        <taxon>Polyangiaceae</taxon>
        <taxon>Sorangium</taxon>
    </lineage>
</organism>
<accession>A0A4P2R637</accession>
<evidence type="ECO:0000313" key="2">
    <source>
        <dbReference type="Proteomes" id="UP000295497"/>
    </source>
</evidence>